<evidence type="ECO:0000256" key="3">
    <source>
        <dbReference type="ARBA" id="ARBA00022692"/>
    </source>
</evidence>
<feature type="transmembrane region" description="Helical" evidence="8">
    <location>
        <begin position="255"/>
        <end position="277"/>
    </location>
</feature>
<dbReference type="PANTHER" id="PTHR10306">
    <property type="entry name" value="SYNAPTOPHYSIN"/>
    <property type="match status" value="1"/>
</dbReference>
<dbReference type="EMBL" id="JAUCMV010000005">
    <property type="protein sequence ID" value="KAK0400101.1"/>
    <property type="molecule type" value="Genomic_DNA"/>
</dbReference>
<proteinExistence type="inferred from homology"/>
<evidence type="ECO:0000256" key="2">
    <source>
        <dbReference type="ARBA" id="ARBA00006476"/>
    </source>
</evidence>
<dbReference type="GO" id="GO:0030672">
    <property type="term" value="C:synaptic vesicle membrane"/>
    <property type="evidence" value="ECO:0007669"/>
    <property type="project" value="TreeGrafter"/>
</dbReference>
<keyword evidence="5 7" id="KW-0472">Membrane</keyword>
<evidence type="ECO:0000256" key="6">
    <source>
        <dbReference type="ARBA" id="ARBA00023180"/>
    </source>
</evidence>
<organism evidence="10 11">
    <name type="scientific">Steinernema hermaphroditum</name>
    <dbReference type="NCBI Taxonomy" id="289476"/>
    <lineage>
        <taxon>Eukaryota</taxon>
        <taxon>Metazoa</taxon>
        <taxon>Ecdysozoa</taxon>
        <taxon>Nematoda</taxon>
        <taxon>Chromadorea</taxon>
        <taxon>Rhabditida</taxon>
        <taxon>Tylenchina</taxon>
        <taxon>Panagrolaimomorpha</taxon>
        <taxon>Strongyloidoidea</taxon>
        <taxon>Steinernematidae</taxon>
        <taxon>Steinernema</taxon>
    </lineage>
</organism>
<dbReference type="PANTHER" id="PTHR10306:SF17">
    <property type="entry name" value="MARVEL DOMAIN-CONTAINING PROTEIN"/>
    <property type="match status" value="1"/>
</dbReference>
<sequence>MSTLLRSGNAVAKLVVGFHATGVGAPAAAGVTKIKPLTDTVSKFATVDTLQKSMKLVTSQPRAAKGINEMSFIGELNLEPLKVPLGFIRCVQLPFIIIALFSKNGWGFELLYNCGLSKISFRVDSFNLGDLLVPMCINGTASGESAKLWKDSFGGSSWFFGLVGVLSLFFVLGMLYIYVFSWGNYESNEKVPIVDFAVTTGLACFWFIASWSWWSSTNGIAALTTNEYINKALVGGNFCENKPCESPSQGRNASLSISVLAGWACVLLFAANVWFAWKETVWFRNRQTLQSVGNAQPTTHIQFP</sequence>
<feature type="domain" description="MARVEL" evidence="9">
    <location>
        <begin position="80"/>
        <end position="281"/>
    </location>
</feature>
<evidence type="ECO:0000313" key="10">
    <source>
        <dbReference type="EMBL" id="KAK0400101.1"/>
    </source>
</evidence>
<dbReference type="InterPro" id="IPR008253">
    <property type="entry name" value="Marvel"/>
</dbReference>
<evidence type="ECO:0000256" key="5">
    <source>
        <dbReference type="ARBA" id="ARBA00023136"/>
    </source>
</evidence>
<name>A0AA39H6F2_9BILA</name>
<reference evidence="10" key="1">
    <citation type="submission" date="2023-06" db="EMBL/GenBank/DDBJ databases">
        <title>Genomic analysis of the entomopathogenic nematode Steinernema hermaphroditum.</title>
        <authorList>
            <person name="Schwarz E.M."/>
            <person name="Heppert J.K."/>
            <person name="Baniya A."/>
            <person name="Schwartz H.T."/>
            <person name="Tan C.-H."/>
            <person name="Antoshechkin I."/>
            <person name="Sternberg P.W."/>
            <person name="Goodrich-Blair H."/>
            <person name="Dillman A.R."/>
        </authorList>
    </citation>
    <scope>NUCLEOTIDE SEQUENCE</scope>
    <source>
        <strain evidence="10">PS9179</strain>
        <tissue evidence="10">Whole animal</tissue>
    </source>
</reference>
<gene>
    <name evidence="10" type="ORF">QR680_003358</name>
</gene>
<evidence type="ECO:0000256" key="1">
    <source>
        <dbReference type="ARBA" id="ARBA00004141"/>
    </source>
</evidence>
<dbReference type="AlphaFoldDB" id="A0AA39H6F2"/>
<protein>
    <recommendedName>
        <fullName evidence="9">MARVEL domain-containing protein</fullName>
    </recommendedName>
</protein>
<accession>A0AA39H6F2</accession>
<evidence type="ECO:0000256" key="7">
    <source>
        <dbReference type="PROSITE-ProRule" id="PRU00581"/>
    </source>
</evidence>
<dbReference type="PRINTS" id="PR00220">
    <property type="entry name" value="SYNAPTOPHYSN"/>
</dbReference>
<keyword evidence="3 7" id="KW-0812">Transmembrane</keyword>
<evidence type="ECO:0000259" key="9">
    <source>
        <dbReference type="PROSITE" id="PS51225"/>
    </source>
</evidence>
<evidence type="ECO:0000256" key="8">
    <source>
        <dbReference type="SAM" id="Phobius"/>
    </source>
</evidence>
<comment type="similarity">
    <text evidence="2">Belongs to the synaptophysin/synaptobrevin family.</text>
</comment>
<comment type="subcellular location">
    <subcellularLocation>
        <location evidence="1">Membrane</location>
        <topology evidence="1">Multi-pass membrane protein</topology>
    </subcellularLocation>
</comment>
<dbReference type="PROSITE" id="PS51225">
    <property type="entry name" value="MARVEL"/>
    <property type="match status" value="1"/>
</dbReference>
<dbReference type="Proteomes" id="UP001175271">
    <property type="component" value="Unassembled WGS sequence"/>
</dbReference>
<comment type="caution">
    <text evidence="10">The sequence shown here is derived from an EMBL/GenBank/DDBJ whole genome shotgun (WGS) entry which is preliminary data.</text>
</comment>
<dbReference type="Pfam" id="PF01284">
    <property type="entry name" value="MARVEL"/>
    <property type="match status" value="1"/>
</dbReference>
<evidence type="ECO:0000256" key="4">
    <source>
        <dbReference type="ARBA" id="ARBA00022989"/>
    </source>
</evidence>
<dbReference type="InterPro" id="IPR001285">
    <property type="entry name" value="Synaptophysin/porin"/>
</dbReference>
<feature type="transmembrane region" description="Helical" evidence="8">
    <location>
        <begin position="158"/>
        <end position="181"/>
    </location>
</feature>
<feature type="transmembrane region" description="Helical" evidence="8">
    <location>
        <begin position="193"/>
        <end position="214"/>
    </location>
</feature>
<keyword evidence="6" id="KW-0325">Glycoprotein</keyword>
<keyword evidence="4 8" id="KW-1133">Transmembrane helix</keyword>
<keyword evidence="11" id="KW-1185">Reference proteome</keyword>
<evidence type="ECO:0000313" key="11">
    <source>
        <dbReference type="Proteomes" id="UP001175271"/>
    </source>
</evidence>